<dbReference type="EMBL" id="JACCFW010000001">
    <property type="protein sequence ID" value="NYJ73636.1"/>
    <property type="molecule type" value="Genomic_DNA"/>
</dbReference>
<dbReference type="RefSeq" id="WP_179479035.1">
    <property type="nucleotide sequence ID" value="NZ_JACCFW010000001.1"/>
</dbReference>
<evidence type="ECO:0000313" key="2">
    <source>
        <dbReference type="EMBL" id="NYJ73636.1"/>
    </source>
</evidence>
<protein>
    <submittedName>
        <fullName evidence="2">Uncharacterized protein</fullName>
    </submittedName>
</protein>
<gene>
    <name evidence="2" type="ORF">HNR15_000599</name>
</gene>
<sequence length="166" mass="18565">MSEASGMMRSVGTKQLVVHASTSGDELDAVERRDDTRPWDYADQARGTSPKLLGTIGLLRLAEDLALHGYRLAEIDVRDSTYDPLADEAEYILQNQLKEALTSGDSVRRARDLLLAHDSVLVSITVRGQRSGHELIVNRDGELRFRMGLEFDEFRNDLSRALGYSE</sequence>
<reference evidence="2 3" key="1">
    <citation type="submission" date="2020-07" db="EMBL/GenBank/DDBJ databases">
        <title>Sequencing the genomes of 1000 actinobacteria strains.</title>
        <authorList>
            <person name="Klenk H.-P."/>
        </authorList>
    </citation>
    <scope>NUCLEOTIDE SEQUENCE [LARGE SCALE GENOMIC DNA]</scope>
    <source>
        <strain evidence="2 3">DSM 29531</strain>
    </source>
</reference>
<accession>A0A853D886</accession>
<evidence type="ECO:0000313" key="3">
    <source>
        <dbReference type="Proteomes" id="UP000571817"/>
    </source>
</evidence>
<feature type="compositionally biased region" description="Basic and acidic residues" evidence="1">
    <location>
        <begin position="29"/>
        <end position="40"/>
    </location>
</feature>
<dbReference type="AlphaFoldDB" id="A0A853D886"/>
<comment type="caution">
    <text evidence="2">The sequence shown here is derived from an EMBL/GenBank/DDBJ whole genome shotgun (WGS) entry which is preliminary data.</text>
</comment>
<feature type="region of interest" description="Disordered" evidence="1">
    <location>
        <begin position="22"/>
        <end position="43"/>
    </location>
</feature>
<keyword evidence="3" id="KW-1185">Reference proteome</keyword>
<dbReference type="Proteomes" id="UP000571817">
    <property type="component" value="Unassembled WGS sequence"/>
</dbReference>
<evidence type="ECO:0000256" key="1">
    <source>
        <dbReference type="SAM" id="MobiDB-lite"/>
    </source>
</evidence>
<proteinExistence type="predicted"/>
<name>A0A853D886_9MICO</name>
<organism evidence="2 3">
    <name type="scientific">Allobranchiibius huperziae</name>
    <dbReference type="NCBI Taxonomy" id="1874116"/>
    <lineage>
        <taxon>Bacteria</taxon>
        <taxon>Bacillati</taxon>
        <taxon>Actinomycetota</taxon>
        <taxon>Actinomycetes</taxon>
        <taxon>Micrococcales</taxon>
        <taxon>Dermacoccaceae</taxon>
        <taxon>Allobranchiibius</taxon>
    </lineage>
</organism>